<dbReference type="InterPro" id="IPR044135">
    <property type="entry name" value="Met-tRNA-FMT_C"/>
</dbReference>
<dbReference type="InterPro" id="IPR041711">
    <property type="entry name" value="Met-tRNA-FMT_N"/>
</dbReference>
<evidence type="ECO:0000256" key="2">
    <source>
        <dbReference type="ARBA" id="ARBA00010699"/>
    </source>
</evidence>
<evidence type="ECO:0000256" key="7">
    <source>
        <dbReference type="ARBA" id="ARBA00048558"/>
    </source>
</evidence>
<sequence>MRDLRILFMGTPEFATTILDHVINEDYNVVGVVTAPDKPAGRGRKIHESHVKGYAVKKGLKVLQPTNLKSEEFSEQLNELDPNVIIVVAFRMLPKQVWQYPEYGTFNLHASLLPQYRGAAPIHWAIINGETTTGVSTFFIDEKIDTGEMILQKETTITPDETVGDLHDKLMNLGCSTVTETLKLISEDTVTTTPQPQNITLKTAYKLNNDNTRVDWSLPVNEVYNKIRGLNPFPVAYTILYQDNEELRMKLYKVRMRQEEHSKSPGTINIEDSTLKIAAKDGFILVEELQLPGKRKMAIKDLLNGFSFKEDSYVV</sequence>
<dbReference type="InterPro" id="IPR005794">
    <property type="entry name" value="Fmt"/>
</dbReference>
<dbReference type="SUPFAM" id="SSF53328">
    <property type="entry name" value="Formyltransferase"/>
    <property type="match status" value="1"/>
</dbReference>
<dbReference type="KEGG" id="cat:CA2559_09618"/>
<keyword evidence="12" id="KW-1185">Reference proteome</keyword>
<dbReference type="InterPro" id="IPR011034">
    <property type="entry name" value="Formyl_transferase-like_C_sf"/>
</dbReference>
<dbReference type="OrthoDB" id="9802815at2"/>
<evidence type="ECO:0000256" key="3">
    <source>
        <dbReference type="ARBA" id="ARBA00012261"/>
    </source>
</evidence>
<dbReference type="SUPFAM" id="SSF50486">
    <property type="entry name" value="FMT C-terminal domain-like"/>
    <property type="match status" value="1"/>
</dbReference>
<dbReference type="PANTHER" id="PTHR11138:SF5">
    <property type="entry name" value="METHIONYL-TRNA FORMYLTRANSFERASE, MITOCHONDRIAL"/>
    <property type="match status" value="1"/>
</dbReference>
<keyword evidence="6 8" id="KW-0648">Protein biosynthesis</keyword>
<evidence type="ECO:0000259" key="9">
    <source>
        <dbReference type="Pfam" id="PF00551"/>
    </source>
</evidence>
<dbReference type="GO" id="GO:0004479">
    <property type="term" value="F:methionyl-tRNA formyltransferase activity"/>
    <property type="evidence" value="ECO:0007669"/>
    <property type="project" value="UniProtKB-UniRule"/>
</dbReference>
<proteinExistence type="inferred from homology"/>
<feature type="binding site" evidence="8">
    <location>
        <begin position="111"/>
        <end position="114"/>
    </location>
    <ligand>
        <name>(6S)-5,6,7,8-tetrahydrofolate</name>
        <dbReference type="ChEBI" id="CHEBI:57453"/>
    </ligand>
</feature>
<dbReference type="Proteomes" id="UP000002297">
    <property type="component" value="Chromosome"/>
</dbReference>
<organism evidence="11 12">
    <name type="scientific">Croceibacter atlanticus (strain ATCC BAA-628 / JCM 21780 / CIP 108009 / IAM 15332 / KCTC 12090 / HTCC2559)</name>
    <dbReference type="NCBI Taxonomy" id="216432"/>
    <lineage>
        <taxon>Bacteria</taxon>
        <taxon>Pseudomonadati</taxon>
        <taxon>Bacteroidota</taxon>
        <taxon>Flavobacteriia</taxon>
        <taxon>Flavobacteriales</taxon>
        <taxon>Flavobacteriaceae</taxon>
        <taxon>Croceibacter</taxon>
    </lineage>
</organism>
<dbReference type="Gene3D" id="3.10.25.10">
    <property type="entry name" value="Formyl transferase, C-terminal domain"/>
    <property type="match status" value="1"/>
</dbReference>
<evidence type="ECO:0000313" key="11">
    <source>
        <dbReference type="EMBL" id="EAP86282.1"/>
    </source>
</evidence>
<feature type="domain" description="Formyl transferase C-terminal" evidence="10">
    <location>
        <begin position="206"/>
        <end position="306"/>
    </location>
</feature>
<dbReference type="NCBIfam" id="TIGR00460">
    <property type="entry name" value="fmt"/>
    <property type="match status" value="1"/>
</dbReference>
<feature type="domain" description="Formyl transferase N-terminal" evidence="9">
    <location>
        <begin position="5"/>
        <end position="177"/>
    </location>
</feature>
<evidence type="ECO:0000256" key="5">
    <source>
        <dbReference type="ARBA" id="ARBA00022679"/>
    </source>
</evidence>
<protein>
    <recommendedName>
        <fullName evidence="4 8">Methionyl-tRNA formyltransferase</fullName>
        <ecNumber evidence="3 8">2.1.2.9</ecNumber>
    </recommendedName>
</protein>
<dbReference type="eggNOG" id="COG0223">
    <property type="taxonomic scope" value="Bacteria"/>
</dbReference>
<comment type="function">
    <text evidence="1 8">Attaches a formyl group to the free amino group of methionyl-tRNA(fMet). The formyl group appears to play a dual role in the initiator identity of N-formylmethionyl-tRNA by promoting its recognition by IF2 and preventing the misappropriation of this tRNA by the elongation apparatus.</text>
</comment>
<dbReference type="AlphaFoldDB" id="A3U8Z6"/>
<evidence type="ECO:0000259" key="10">
    <source>
        <dbReference type="Pfam" id="PF02911"/>
    </source>
</evidence>
<name>A3U8Z6_CROAH</name>
<gene>
    <name evidence="8" type="primary">fmt</name>
    <name evidence="11" type="ordered locus">CA2559_09618</name>
</gene>
<dbReference type="EC" id="2.1.2.9" evidence="3 8"/>
<dbReference type="Pfam" id="PF02911">
    <property type="entry name" value="Formyl_trans_C"/>
    <property type="match status" value="1"/>
</dbReference>
<evidence type="ECO:0000256" key="1">
    <source>
        <dbReference type="ARBA" id="ARBA00002606"/>
    </source>
</evidence>
<dbReference type="InterPro" id="IPR036477">
    <property type="entry name" value="Formyl_transf_N_sf"/>
</dbReference>
<dbReference type="CDD" id="cd08704">
    <property type="entry name" value="Met_tRNA_FMT_C"/>
    <property type="match status" value="1"/>
</dbReference>
<dbReference type="Pfam" id="PF00551">
    <property type="entry name" value="Formyl_trans_N"/>
    <property type="match status" value="1"/>
</dbReference>
<dbReference type="InterPro" id="IPR002376">
    <property type="entry name" value="Formyl_transf_N"/>
</dbReference>
<comment type="catalytic activity">
    <reaction evidence="7 8">
        <text>L-methionyl-tRNA(fMet) + (6R)-10-formyltetrahydrofolate = N-formyl-L-methionyl-tRNA(fMet) + (6S)-5,6,7,8-tetrahydrofolate + H(+)</text>
        <dbReference type="Rhea" id="RHEA:24380"/>
        <dbReference type="Rhea" id="RHEA-COMP:9952"/>
        <dbReference type="Rhea" id="RHEA-COMP:9953"/>
        <dbReference type="ChEBI" id="CHEBI:15378"/>
        <dbReference type="ChEBI" id="CHEBI:57453"/>
        <dbReference type="ChEBI" id="CHEBI:78530"/>
        <dbReference type="ChEBI" id="CHEBI:78844"/>
        <dbReference type="ChEBI" id="CHEBI:195366"/>
        <dbReference type="EC" id="2.1.2.9"/>
    </reaction>
</comment>
<evidence type="ECO:0000313" key="12">
    <source>
        <dbReference type="Proteomes" id="UP000002297"/>
    </source>
</evidence>
<accession>A3U8Z6</accession>
<dbReference type="HAMAP" id="MF_00182">
    <property type="entry name" value="Formyl_trans"/>
    <property type="match status" value="1"/>
</dbReference>
<keyword evidence="5 8" id="KW-0808">Transferase</keyword>
<evidence type="ECO:0000256" key="6">
    <source>
        <dbReference type="ARBA" id="ARBA00022917"/>
    </source>
</evidence>
<reference evidence="11 12" key="1">
    <citation type="journal article" date="2010" name="J. Bacteriol.">
        <title>The complete genome sequence of Croceibacter atlanticus HTCC2559T.</title>
        <authorList>
            <person name="Oh H.M."/>
            <person name="Kang I."/>
            <person name="Ferriera S."/>
            <person name="Giovannoni S.J."/>
            <person name="Cho J.C."/>
        </authorList>
    </citation>
    <scope>NUCLEOTIDE SEQUENCE [LARGE SCALE GENOMIC DNA]</scope>
    <source>
        <strain evidence="12">ATCC BAA-628 / HTCC2559 / KCTC 12090</strain>
    </source>
</reference>
<evidence type="ECO:0000256" key="4">
    <source>
        <dbReference type="ARBA" id="ARBA00016014"/>
    </source>
</evidence>
<dbReference type="HOGENOM" id="CLU_033347_1_1_10"/>
<dbReference type="InterPro" id="IPR037022">
    <property type="entry name" value="Formyl_trans_C_sf"/>
</dbReference>
<dbReference type="Gene3D" id="3.40.50.170">
    <property type="entry name" value="Formyl transferase, N-terminal domain"/>
    <property type="match status" value="1"/>
</dbReference>
<dbReference type="EMBL" id="CP002046">
    <property type="protein sequence ID" value="EAP86282.1"/>
    <property type="molecule type" value="Genomic_DNA"/>
</dbReference>
<dbReference type="GO" id="GO:0005829">
    <property type="term" value="C:cytosol"/>
    <property type="evidence" value="ECO:0007669"/>
    <property type="project" value="TreeGrafter"/>
</dbReference>
<dbReference type="RefSeq" id="WP_013187667.1">
    <property type="nucleotide sequence ID" value="NC_014230.1"/>
</dbReference>
<dbReference type="InterPro" id="IPR005793">
    <property type="entry name" value="Formyl_trans_C"/>
</dbReference>
<dbReference type="GeneID" id="89453667"/>
<dbReference type="PANTHER" id="PTHR11138">
    <property type="entry name" value="METHIONYL-TRNA FORMYLTRANSFERASE"/>
    <property type="match status" value="1"/>
</dbReference>
<evidence type="ECO:0000256" key="8">
    <source>
        <dbReference type="HAMAP-Rule" id="MF_00182"/>
    </source>
</evidence>
<comment type="similarity">
    <text evidence="2 8">Belongs to the Fmt family.</text>
</comment>
<dbReference type="STRING" id="216432.CA2559_09618"/>
<dbReference type="CDD" id="cd08646">
    <property type="entry name" value="FMT_core_Met-tRNA-FMT_N"/>
    <property type="match status" value="1"/>
</dbReference>